<organism evidence="1 2">
    <name type="scientific">Stylosanthes scabra</name>
    <dbReference type="NCBI Taxonomy" id="79078"/>
    <lineage>
        <taxon>Eukaryota</taxon>
        <taxon>Viridiplantae</taxon>
        <taxon>Streptophyta</taxon>
        <taxon>Embryophyta</taxon>
        <taxon>Tracheophyta</taxon>
        <taxon>Spermatophyta</taxon>
        <taxon>Magnoliopsida</taxon>
        <taxon>eudicotyledons</taxon>
        <taxon>Gunneridae</taxon>
        <taxon>Pentapetalae</taxon>
        <taxon>rosids</taxon>
        <taxon>fabids</taxon>
        <taxon>Fabales</taxon>
        <taxon>Fabaceae</taxon>
        <taxon>Papilionoideae</taxon>
        <taxon>50 kb inversion clade</taxon>
        <taxon>dalbergioids sensu lato</taxon>
        <taxon>Dalbergieae</taxon>
        <taxon>Pterocarpus clade</taxon>
        <taxon>Stylosanthes</taxon>
    </lineage>
</organism>
<evidence type="ECO:0000313" key="2">
    <source>
        <dbReference type="Proteomes" id="UP001341840"/>
    </source>
</evidence>
<dbReference type="Proteomes" id="UP001341840">
    <property type="component" value="Unassembled WGS sequence"/>
</dbReference>
<gene>
    <name evidence="1" type="ORF">PIB30_073262</name>
</gene>
<dbReference type="EMBL" id="JASCZI010031093">
    <property type="protein sequence ID" value="MED6125925.1"/>
    <property type="molecule type" value="Genomic_DNA"/>
</dbReference>
<comment type="caution">
    <text evidence="1">The sequence shown here is derived from an EMBL/GenBank/DDBJ whole genome shotgun (WGS) entry which is preliminary data.</text>
</comment>
<name>A0ABU6RPQ7_9FABA</name>
<reference evidence="1 2" key="1">
    <citation type="journal article" date="2023" name="Plants (Basel)">
        <title>Bridging the Gap: Combining Genomics and Transcriptomics Approaches to Understand Stylosanthes scabra, an Orphan Legume from the Brazilian Caatinga.</title>
        <authorList>
            <person name="Ferreira-Neto J.R.C."/>
            <person name="da Silva M.D."/>
            <person name="Binneck E."/>
            <person name="de Melo N.F."/>
            <person name="da Silva R.H."/>
            <person name="de Melo A.L.T.M."/>
            <person name="Pandolfi V."/>
            <person name="Bustamante F.O."/>
            <person name="Brasileiro-Vidal A.C."/>
            <person name="Benko-Iseppon A.M."/>
        </authorList>
    </citation>
    <scope>NUCLEOTIDE SEQUENCE [LARGE SCALE GENOMIC DNA]</scope>
    <source>
        <tissue evidence="1">Leaves</tissue>
    </source>
</reference>
<sequence length="139" mass="15589">MIDASSGGALMNKTPKEAWELIKMWPMPTKILTERPPVRVYMSVNPTARSRNRLSIVRFALATPTILTNVRNYKRITQWRQLTTSLMPLQFRPTTSNITLKEGTMVNLLGTQLSSHKLSLGSLIPTAPKQPESKISTPT</sequence>
<protein>
    <submittedName>
        <fullName evidence="1">Uncharacterized protein</fullName>
    </submittedName>
</protein>
<evidence type="ECO:0000313" key="1">
    <source>
        <dbReference type="EMBL" id="MED6125925.1"/>
    </source>
</evidence>
<keyword evidence="2" id="KW-1185">Reference proteome</keyword>
<proteinExistence type="predicted"/>
<accession>A0ABU6RPQ7</accession>